<reference evidence="1 2" key="1">
    <citation type="journal article" name="Nat. Commun.">
        <title>Undinarchaeota illuminate DPANN phylogeny and the impact of gene transfer on archaeal evolution.</title>
        <authorList>
            <person name="Dombrowski N."/>
            <person name="Williams T.A."/>
            <person name="Sun J."/>
            <person name="Woodcroft B.J."/>
            <person name="Lee J.H."/>
            <person name="Minh B.Q."/>
            <person name="Rinke C."/>
            <person name="Spang A."/>
        </authorList>
    </citation>
    <scope>NUCLEOTIDE SEQUENCE [LARGE SCALE GENOMIC DNA]</scope>
    <source>
        <strain evidence="1">MAG_bin1129</strain>
    </source>
</reference>
<dbReference type="EMBL" id="DVAB01000007">
    <property type="protein sequence ID" value="HIK00012.1"/>
    <property type="molecule type" value="Genomic_DNA"/>
</dbReference>
<keyword evidence="2" id="KW-1185">Reference proteome</keyword>
<gene>
    <name evidence="1" type="ORF">H1016_00545</name>
</gene>
<sequence length="137" mass="15603">MVHVRELESHLRAIRTNSMSAIDEETGKVDQHTIDEQAQALKRWIADLETAYVEEAKRKPVDSNKIGAEGRKLVEEAWFAYEIMLEVEQRSGEPPRPAEYEQLPSGIVTGEARVAMLSALRDLTNHFAEFRRNVLKG</sequence>
<dbReference type="Proteomes" id="UP000646946">
    <property type="component" value="Unassembled WGS sequence"/>
</dbReference>
<accession>A0A832V2W5</accession>
<comment type="caution">
    <text evidence="1">The sequence shown here is derived from an EMBL/GenBank/DDBJ whole genome shotgun (WGS) entry which is preliminary data.</text>
</comment>
<proteinExistence type="predicted"/>
<evidence type="ECO:0000313" key="1">
    <source>
        <dbReference type="EMBL" id="HIK00012.1"/>
    </source>
</evidence>
<protein>
    <submittedName>
        <fullName evidence="1">Uncharacterized protein</fullName>
    </submittedName>
</protein>
<organism evidence="1 2">
    <name type="scientific">Candidatus Naiadarchaeum limnaeum</name>
    <dbReference type="NCBI Taxonomy" id="2756139"/>
    <lineage>
        <taxon>Archaea</taxon>
        <taxon>Candidatus Undinarchaeota</taxon>
        <taxon>Candidatus Undinarchaeia</taxon>
        <taxon>Candidatus Naiadarchaeales</taxon>
        <taxon>Candidatus Naiadarchaeaceae</taxon>
        <taxon>Candidatus Naiadarchaeum</taxon>
    </lineage>
</organism>
<evidence type="ECO:0000313" key="2">
    <source>
        <dbReference type="Proteomes" id="UP000646946"/>
    </source>
</evidence>
<name>A0A832V2W5_9ARCH</name>
<dbReference type="AlphaFoldDB" id="A0A832V2W5"/>